<keyword evidence="5 7" id="KW-0472">Membrane</keyword>
<evidence type="ECO:0000259" key="8">
    <source>
        <dbReference type="Pfam" id="PF01618"/>
    </source>
</evidence>
<keyword evidence="6" id="KW-0813">Transport</keyword>
<keyword evidence="10" id="KW-1185">Reference proteome</keyword>
<evidence type="ECO:0000313" key="10">
    <source>
        <dbReference type="Proteomes" id="UP000190105"/>
    </source>
</evidence>
<evidence type="ECO:0000313" key="9">
    <source>
        <dbReference type="EMBL" id="SKA86416.1"/>
    </source>
</evidence>
<sequence>MKKNDISTTLGLGLGFVVILIGMALDKGKINFSSLKLFWDLPSVFITFGGSFFTVLVAFPLESVKRLPQMIKNAFFQKSISQIEIINKFVELSKKARREGLLSLEDEVQNLDDSFIKNGIQMVVDGIEPETIREILELETYEMQRRHASGINILKAWAGYGPAYGMIGTLIGLVQMLANLNDPKALGPGMSKAIITSFYGSVMANFIFGPLAAKLELKSEIEAKIREMIIEGILAIQAGVNPRIVEDKLKTYLSPAERIKMISENPQGSMVTEGE</sequence>
<dbReference type="PANTHER" id="PTHR30433">
    <property type="entry name" value="CHEMOTAXIS PROTEIN MOTA"/>
    <property type="match status" value="1"/>
</dbReference>
<feature type="transmembrane region" description="Helical" evidence="7">
    <location>
        <begin position="37"/>
        <end position="61"/>
    </location>
</feature>
<dbReference type="GO" id="GO:0006935">
    <property type="term" value="P:chemotaxis"/>
    <property type="evidence" value="ECO:0007669"/>
    <property type="project" value="InterPro"/>
</dbReference>
<evidence type="ECO:0000256" key="3">
    <source>
        <dbReference type="ARBA" id="ARBA00022692"/>
    </source>
</evidence>
<evidence type="ECO:0000256" key="5">
    <source>
        <dbReference type="ARBA" id="ARBA00023136"/>
    </source>
</evidence>
<keyword evidence="4 7" id="KW-1133">Transmembrane helix</keyword>
<proteinExistence type="inferred from homology"/>
<dbReference type="AlphaFoldDB" id="A0A1T4XA08"/>
<feature type="transmembrane region" description="Helical" evidence="7">
    <location>
        <begin position="7"/>
        <end position="25"/>
    </location>
</feature>
<dbReference type="GO" id="GO:0015031">
    <property type="term" value="P:protein transport"/>
    <property type="evidence" value="ECO:0007669"/>
    <property type="project" value="UniProtKB-KW"/>
</dbReference>
<dbReference type="OrthoDB" id="9806929at2"/>
<dbReference type="EMBL" id="FUYH01000007">
    <property type="protein sequence ID" value="SKA86416.1"/>
    <property type="molecule type" value="Genomic_DNA"/>
</dbReference>
<comment type="similarity">
    <text evidence="6">Belongs to the exbB/tolQ family.</text>
</comment>
<feature type="transmembrane region" description="Helical" evidence="7">
    <location>
        <begin position="153"/>
        <end position="178"/>
    </location>
</feature>
<dbReference type="GO" id="GO:0071978">
    <property type="term" value="P:bacterial-type flagellum-dependent swarming motility"/>
    <property type="evidence" value="ECO:0007669"/>
    <property type="project" value="InterPro"/>
</dbReference>
<dbReference type="GO" id="GO:0005886">
    <property type="term" value="C:plasma membrane"/>
    <property type="evidence" value="ECO:0007669"/>
    <property type="project" value="UniProtKB-SubCell"/>
</dbReference>
<dbReference type="PANTHER" id="PTHR30433:SF2">
    <property type="entry name" value="MOTILITY PROTEIN A"/>
    <property type="match status" value="1"/>
</dbReference>
<feature type="transmembrane region" description="Helical" evidence="7">
    <location>
        <begin position="198"/>
        <end position="217"/>
    </location>
</feature>
<accession>A0A1T4XA08</accession>
<keyword evidence="6" id="KW-0653">Protein transport</keyword>
<evidence type="ECO:0000256" key="7">
    <source>
        <dbReference type="SAM" id="Phobius"/>
    </source>
</evidence>
<keyword evidence="2" id="KW-1003">Cell membrane</keyword>
<keyword evidence="3 7" id="KW-0812">Transmembrane</keyword>
<gene>
    <name evidence="9" type="ORF">SAMN05443428_10783</name>
</gene>
<dbReference type="Proteomes" id="UP000190105">
    <property type="component" value="Unassembled WGS sequence"/>
</dbReference>
<evidence type="ECO:0000256" key="6">
    <source>
        <dbReference type="RuleBase" id="RU004057"/>
    </source>
</evidence>
<dbReference type="RefSeq" id="WP_078696233.1">
    <property type="nucleotide sequence ID" value="NZ_FUYH01000007.1"/>
</dbReference>
<protein>
    <submittedName>
        <fullName evidence="9">Chemotaxis protein MotA</fullName>
    </submittedName>
</protein>
<dbReference type="STRING" id="1147123.SAMN05443428_10783"/>
<organism evidence="9 10">
    <name type="scientific">Caloramator quimbayensis</name>
    <dbReference type="NCBI Taxonomy" id="1147123"/>
    <lineage>
        <taxon>Bacteria</taxon>
        <taxon>Bacillati</taxon>
        <taxon>Bacillota</taxon>
        <taxon>Clostridia</taxon>
        <taxon>Eubacteriales</taxon>
        <taxon>Clostridiaceae</taxon>
        <taxon>Caloramator</taxon>
    </lineage>
</organism>
<evidence type="ECO:0000256" key="1">
    <source>
        <dbReference type="ARBA" id="ARBA00004651"/>
    </source>
</evidence>
<evidence type="ECO:0000256" key="4">
    <source>
        <dbReference type="ARBA" id="ARBA00022989"/>
    </source>
</evidence>
<name>A0A1T4XA08_9CLOT</name>
<dbReference type="Pfam" id="PF01618">
    <property type="entry name" value="MotA_ExbB"/>
    <property type="match status" value="1"/>
</dbReference>
<dbReference type="InterPro" id="IPR047055">
    <property type="entry name" value="MotA-like"/>
</dbReference>
<reference evidence="10" key="1">
    <citation type="submission" date="2017-02" db="EMBL/GenBank/DDBJ databases">
        <authorList>
            <person name="Varghese N."/>
            <person name="Submissions S."/>
        </authorList>
    </citation>
    <scope>NUCLEOTIDE SEQUENCE [LARGE SCALE GENOMIC DNA]</scope>
    <source>
        <strain evidence="10">USBA 833</strain>
    </source>
</reference>
<dbReference type="InterPro" id="IPR002898">
    <property type="entry name" value="MotA_ExbB_proton_chnl"/>
</dbReference>
<feature type="domain" description="MotA/TolQ/ExbB proton channel" evidence="8">
    <location>
        <begin position="109"/>
        <end position="227"/>
    </location>
</feature>
<evidence type="ECO:0000256" key="2">
    <source>
        <dbReference type="ARBA" id="ARBA00022475"/>
    </source>
</evidence>
<comment type="subcellular location">
    <subcellularLocation>
        <location evidence="1">Cell membrane</location>
        <topology evidence="1">Multi-pass membrane protein</topology>
    </subcellularLocation>
    <subcellularLocation>
        <location evidence="6">Membrane</location>
        <topology evidence="6">Multi-pass membrane protein</topology>
    </subcellularLocation>
</comment>